<dbReference type="AlphaFoldDB" id="T1AYT1"/>
<dbReference type="GO" id="GO:0051536">
    <property type="term" value="F:iron-sulfur cluster binding"/>
    <property type="evidence" value="ECO:0007669"/>
    <property type="project" value="UniProtKB-KW"/>
</dbReference>
<keyword evidence="1" id="KW-0479">Metal-binding</keyword>
<dbReference type="Gene3D" id="3.40.50.740">
    <property type="match status" value="2"/>
</dbReference>
<dbReference type="SUPFAM" id="SSF53706">
    <property type="entry name" value="Formate dehydrogenase/DMSO reductase, domains 1-3"/>
    <property type="match status" value="1"/>
</dbReference>
<dbReference type="EMBL" id="AUZY01008120">
    <property type="protein sequence ID" value="EQD47255.1"/>
    <property type="molecule type" value="Genomic_DNA"/>
</dbReference>
<dbReference type="PANTHER" id="PTHR43105:SF10">
    <property type="entry name" value="NADH-QUINONE OXIDOREDUCTASE SUBUNIT G"/>
    <property type="match status" value="1"/>
</dbReference>
<dbReference type="InterPro" id="IPR050123">
    <property type="entry name" value="Prok_molybdopt-oxidoreductase"/>
</dbReference>
<feature type="non-terminal residue" evidence="4">
    <location>
        <position position="1"/>
    </location>
</feature>
<reference evidence="4" key="1">
    <citation type="submission" date="2013-08" db="EMBL/GenBank/DDBJ databases">
        <authorList>
            <person name="Mendez C."/>
            <person name="Richter M."/>
            <person name="Ferrer M."/>
            <person name="Sanchez J."/>
        </authorList>
    </citation>
    <scope>NUCLEOTIDE SEQUENCE</scope>
</reference>
<name>T1AYT1_9ZZZZ</name>
<evidence type="ECO:0000256" key="2">
    <source>
        <dbReference type="ARBA" id="ARBA00023004"/>
    </source>
</evidence>
<evidence type="ECO:0000256" key="1">
    <source>
        <dbReference type="ARBA" id="ARBA00022723"/>
    </source>
</evidence>
<gene>
    <name evidence="4" type="ORF">B1B_12408</name>
</gene>
<accession>T1AYT1</accession>
<keyword evidence="2" id="KW-0408">Iron</keyword>
<reference evidence="4" key="2">
    <citation type="journal article" date="2014" name="ISME J.">
        <title>Microbial stratification in low pH oxic and suboxic macroscopic growths along an acid mine drainage.</title>
        <authorList>
            <person name="Mendez-Garcia C."/>
            <person name="Mesa V."/>
            <person name="Sprenger R.R."/>
            <person name="Richter M."/>
            <person name="Diez M.S."/>
            <person name="Solano J."/>
            <person name="Bargiela R."/>
            <person name="Golyshina O.V."/>
            <person name="Manteca A."/>
            <person name="Ramos J.L."/>
            <person name="Gallego J.R."/>
            <person name="Llorente I."/>
            <person name="Martins Dos Santos V.A."/>
            <person name="Jensen O.N."/>
            <person name="Pelaez A.I."/>
            <person name="Sanchez J."/>
            <person name="Ferrer M."/>
        </authorList>
    </citation>
    <scope>NUCLEOTIDE SEQUENCE</scope>
</reference>
<comment type="caution">
    <text evidence="4">The sequence shown here is derived from an EMBL/GenBank/DDBJ whole genome shotgun (WGS) entry which is preliminary data.</text>
</comment>
<evidence type="ECO:0000313" key="4">
    <source>
        <dbReference type="EMBL" id="EQD47255.1"/>
    </source>
</evidence>
<dbReference type="GO" id="GO:0046872">
    <property type="term" value="F:metal ion binding"/>
    <property type="evidence" value="ECO:0007669"/>
    <property type="project" value="UniProtKB-KW"/>
</dbReference>
<dbReference type="Gene3D" id="3.40.228.10">
    <property type="entry name" value="Dimethylsulfoxide Reductase, domain 2"/>
    <property type="match status" value="1"/>
</dbReference>
<dbReference type="PANTHER" id="PTHR43105">
    <property type="entry name" value="RESPIRATORY NITRATE REDUCTASE"/>
    <property type="match status" value="1"/>
</dbReference>
<feature type="non-terminal residue" evidence="4">
    <location>
        <position position="251"/>
    </location>
</feature>
<evidence type="ECO:0000256" key="3">
    <source>
        <dbReference type="ARBA" id="ARBA00023014"/>
    </source>
</evidence>
<protein>
    <submittedName>
        <fullName evidence="4">NADH-quinone oxidoreductase, chain G</fullName>
    </submittedName>
</protein>
<organism evidence="4">
    <name type="scientific">mine drainage metagenome</name>
    <dbReference type="NCBI Taxonomy" id="410659"/>
    <lineage>
        <taxon>unclassified sequences</taxon>
        <taxon>metagenomes</taxon>
        <taxon>ecological metagenomes</taxon>
    </lineage>
</organism>
<proteinExistence type="predicted"/>
<sequence>AEVGNRLREALEGPGPSSVAIIGGANLVNEDAYAWVKLAKSVICTDSVDASLGDGIDAELLATLDRATVDEACSAQCLLLLCGDLREELPVLYLRVREAALSGSTKLVEVSEKPSSLSRYAQVALTYLPGEAPAGVGRVVEAVSAMIGAGGEGLVVAAGKASMAQGDAELNAAIAAISARWPAAKFLPVARRANVMGALEVGAAPGMLPGRIGLEEARDHYESAWGALPGSKGLDTLGILESASRGEITVL</sequence>
<keyword evidence="3" id="KW-0411">Iron-sulfur</keyword>
<dbReference type="GO" id="GO:0016020">
    <property type="term" value="C:membrane"/>
    <property type="evidence" value="ECO:0007669"/>
    <property type="project" value="TreeGrafter"/>
</dbReference>